<name>A0AAV6YV84_ENGPU</name>
<evidence type="ECO:0000313" key="3">
    <source>
        <dbReference type="Proteomes" id="UP000824782"/>
    </source>
</evidence>
<evidence type="ECO:0000256" key="1">
    <source>
        <dbReference type="SAM" id="Coils"/>
    </source>
</evidence>
<keyword evidence="3" id="KW-1185">Reference proteome</keyword>
<feature type="coiled-coil region" evidence="1">
    <location>
        <begin position="68"/>
        <end position="137"/>
    </location>
</feature>
<dbReference type="Proteomes" id="UP000824782">
    <property type="component" value="Unassembled WGS sequence"/>
</dbReference>
<sequence length="141" mass="16668">MLEEKEDVMKELEGKRTLLENKEQECNHLSKLLEFSKENEAVALGERAALDLHLRHAMIEKHTQHDALTRKQKEKDRDMRNIKKLELQMKSANDALTHTQSLYDKIKAEMDIFPKDDGSLIEKRKELRKEVETLKRQFAQQ</sequence>
<accession>A0AAV6YV84</accession>
<protein>
    <submittedName>
        <fullName evidence="2">Uncharacterized protein</fullName>
    </submittedName>
</protein>
<organism evidence="2 3">
    <name type="scientific">Engystomops pustulosus</name>
    <name type="common">Tungara frog</name>
    <name type="synonym">Physalaemus pustulosus</name>
    <dbReference type="NCBI Taxonomy" id="76066"/>
    <lineage>
        <taxon>Eukaryota</taxon>
        <taxon>Metazoa</taxon>
        <taxon>Chordata</taxon>
        <taxon>Craniata</taxon>
        <taxon>Vertebrata</taxon>
        <taxon>Euteleostomi</taxon>
        <taxon>Amphibia</taxon>
        <taxon>Batrachia</taxon>
        <taxon>Anura</taxon>
        <taxon>Neobatrachia</taxon>
        <taxon>Hyloidea</taxon>
        <taxon>Leptodactylidae</taxon>
        <taxon>Leiuperinae</taxon>
        <taxon>Engystomops</taxon>
    </lineage>
</organism>
<comment type="caution">
    <text evidence="2">The sequence shown here is derived from an EMBL/GenBank/DDBJ whole genome shotgun (WGS) entry which is preliminary data.</text>
</comment>
<keyword evidence="1" id="KW-0175">Coiled coil</keyword>
<dbReference type="AlphaFoldDB" id="A0AAV6YV84"/>
<reference evidence="2" key="1">
    <citation type="thesis" date="2020" institute="ProQuest LLC" country="789 East Eisenhower Parkway, Ann Arbor, MI, USA">
        <title>Comparative Genomics and Chromosome Evolution.</title>
        <authorList>
            <person name="Mudd A.B."/>
        </authorList>
    </citation>
    <scope>NUCLEOTIDE SEQUENCE</scope>
    <source>
        <strain evidence="2">237g6f4</strain>
        <tissue evidence="2">Blood</tissue>
    </source>
</reference>
<proteinExistence type="predicted"/>
<gene>
    <name evidence="2" type="ORF">GDO81_022005</name>
</gene>
<dbReference type="EMBL" id="WNYA01018293">
    <property type="protein sequence ID" value="KAG8538830.1"/>
    <property type="molecule type" value="Genomic_DNA"/>
</dbReference>
<feature type="coiled-coil region" evidence="1">
    <location>
        <begin position="2"/>
        <end position="39"/>
    </location>
</feature>
<evidence type="ECO:0000313" key="2">
    <source>
        <dbReference type="EMBL" id="KAG8538830.1"/>
    </source>
</evidence>
<feature type="non-terminal residue" evidence="2">
    <location>
        <position position="141"/>
    </location>
</feature>